<comment type="function">
    <text evidence="14">Catalyzes the dephosphorylation of undecaprenyl diphosphate (UPP). Confers resistance to bacitracin.</text>
</comment>
<keyword evidence="10 14" id="KW-0046">Antibiotic resistance</keyword>
<evidence type="ECO:0000256" key="10">
    <source>
        <dbReference type="ARBA" id="ARBA00023251"/>
    </source>
</evidence>
<keyword evidence="5 14" id="KW-1003">Cell membrane</keyword>
<feature type="transmembrane region" description="Helical" evidence="14">
    <location>
        <begin position="111"/>
        <end position="128"/>
    </location>
</feature>
<keyword evidence="16" id="KW-1185">Reference proteome</keyword>
<evidence type="ECO:0000313" key="15">
    <source>
        <dbReference type="EMBL" id="APZ97051.1"/>
    </source>
</evidence>
<dbReference type="PANTHER" id="PTHR30622">
    <property type="entry name" value="UNDECAPRENYL-DIPHOSPHATASE"/>
    <property type="match status" value="1"/>
</dbReference>
<evidence type="ECO:0000256" key="5">
    <source>
        <dbReference type="ARBA" id="ARBA00022475"/>
    </source>
</evidence>
<keyword evidence="14" id="KW-0573">Peptidoglycan synthesis</keyword>
<dbReference type="OrthoDB" id="9808289at2"/>
<comment type="catalytic activity">
    <reaction evidence="13 14">
        <text>di-trans,octa-cis-undecaprenyl diphosphate + H2O = di-trans,octa-cis-undecaprenyl phosphate + phosphate + H(+)</text>
        <dbReference type="Rhea" id="RHEA:28094"/>
        <dbReference type="ChEBI" id="CHEBI:15377"/>
        <dbReference type="ChEBI" id="CHEBI:15378"/>
        <dbReference type="ChEBI" id="CHEBI:43474"/>
        <dbReference type="ChEBI" id="CHEBI:58405"/>
        <dbReference type="ChEBI" id="CHEBI:60392"/>
        <dbReference type="EC" id="3.6.1.27"/>
    </reaction>
</comment>
<dbReference type="GO" id="GO:0071555">
    <property type="term" value="P:cell wall organization"/>
    <property type="evidence" value="ECO:0007669"/>
    <property type="project" value="UniProtKB-KW"/>
</dbReference>
<evidence type="ECO:0000256" key="12">
    <source>
        <dbReference type="ARBA" id="ARBA00032932"/>
    </source>
</evidence>
<sequence>MELTEYVHAVILGVVQGIAEFLPISSSGHLVIADALLREYSDSSAPTESVTMGIALHFGTLLSILVVYRDDLIKLLTDKRLMTLIVIATIPVGLVGVLLKDYVDEAFGSPLLAGCALMVTAAFLLIGRRLQTSGRQLSDMTIGTASLIGIFQAIAIIPGISRSGSTIAAGMATGLNREHAARFSFLIAIPAIGGASVVQMKDLFTGEAALPASPWPLILGTMVAFIVGLAALRLLIRLVVADRLHLFAYYCIGAGCLTIVWQLLK</sequence>
<dbReference type="EMBL" id="CP017641">
    <property type="protein sequence ID" value="APZ97051.1"/>
    <property type="molecule type" value="Genomic_DNA"/>
</dbReference>
<keyword evidence="14" id="KW-0961">Cell wall biogenesis/degradation</keyword>
<dbReference type="GO" id="GO:0050380">
    <property type="term" value="F:undecaprenyl-diphosphatase activity"/>
    <property type="evidence" value="ECO:0007669"/>
    <property type="project" value="UniProtKB-UniRule"/>
</dbReference>
<dbReference type="HAMAP" id="MF_01006">
    <property type="entry name" value="Undec_diphosphatase"/>
    <property type="match status" value="1"/>
</dbReference>
<accession>A0A1P8WSM0</accession>
<feature type="transmembrane region" description="Helical" evidence="14">
    <location>
        <begin position="246"/>
        <end position="264"/>
    </location>
</feature>
<evidence type="ECO:0000256" key="14">
    <source>
        <dbReference type="HAMAP-Rule" id="MF_01006"/>
    </source>
</evidence>
<feature type="transmembrane region" description="Helical" evidence="14">
    <location>
        <begin position="50"/>
        <end position="69"/>
    </location>
</feature>
<evidence type="ECO:0000256" key="2">
    <source>
        <dbReference type="ARBA" id="ARBA00010621"/>
    </source>
</evidence>
<dbReference type="InterPro" id="IPR003824">
    <property type="entry name" value="UppP"/>
</dbReference>
<dbReference type="KEGG" id="fmr:Fuma_06729"/>
<dbReference type="AlphaFoldDB" id="A0A1P8WSM0"/>
<gene>
    <name evidence="14 15" type="primary">uppP</name>
    <name evidence="15" type="ORF">Fuma_06729</name>
</gene>
<name>A0A1P8WSM0_9PLAN</name>
<organism evidence="15 16">
    <name type="scientific">Fuerstiella marisgermanici</name>
    <dbReference type="NCBI Taxonomy" id="1891926"/>
    <lineage>
        <taxon>Bacteria</taxon>
        <taxon>Pseudomonadati</taxon>
        <taxon>Planctomycetota</taxon>
        <taxon>Planctomycetia</taxon>
        <taxon>Planctomycetales</taxon>
        <taxon>Planctomycetaceae</taxon>
        <taxon>Fuerstiella</taxon>
    </lineage>
</organism>
<dbReference type="Proteomes" id="UP000187735">
    <property type="component" value="Chromosome"/>
</dbReference>
<keyword evidence="7 14" id="KW-0378">Hydrolase</keyword>
<reference evidence="15 16" key="1">
    <citation type="journal article" date="2016" name="Front. Microbiol.">
        <title>Fuerstia marisgermanicae gen. nov., sp. nov., an Unusual Member of the Phylum Planctomycetes from the German Wadden Sea.</title>
        <authorList>
            <person name="Kohn T."/>
            <person name="Heuer A."/>
            <person name="Jogler M."/>
            <person name="Vollmers J."/>
            <person name="Boedeker C."/>
            <person name="Bunk B."/>
            <person name="Rast P."/>
            <person name="Borchert D."/>
            <person name="Glockner I."/>
            <person name="Freese H.M."/>
            <person name="Klenk H.P."/>
            <person name="Overmann J."/>
            <person name="Kaster A.K."/>
            <person name="Rohde M."/>
            <person name="Wiegand S."/>
            <person name="Jogler C."/>
        </authorList>
    </citation>
    <scope>NUCLEOTIDE SEQUENCE [LARGE SCALE GENOMIC DNA]</scope>
    <source>
        <strain evidence="15 16">NH11</strain>
    </source>
</reference>
<dbReference type="GO" id="GO:0005886">
    <property type="term" value="C:plasma membrane"/>
    <property type="evidence" value="ECO:0007669"/>
    <property type="project" value="UniProtKB-SubCell"/>
</dbReference>
<comment type="subcellular location">
    <subcellularLocation>
        <location evidence="1 14">Cell membrane</location>
        <topology evidence="1 14">Multi-pass membrane protein</topology>
    </subcellularLocation>
</comment>
<feature type="transmembrane region" description="Helical" evidence="14">
    <location>
        <begin position="140"/>
        <end position="160"/>
    </location>
</feature>
<dbReference type="PANTHER" id="PTHR30622:SF4">
    <property type="entry name" value="UNDECAPRENYL-DIPHOSPHATASE"/>
    <property type="match status" value="1"/>
</dbReference>
<evidence type="ECO:0000256" key="9">
    <source>
        <dbReference type="ARBA" id="ARBA00023136"/>
    </source>
</evidence>
<comment type="miscellaneous">
    <text evidence="14">Bacitracin is thought to be involved in the inhibition of peptidoglycan synthesis by sequestering undecaprenyl diphosphate, thereby reducing the pool of lipid carrier available.</text>
</comment>
<keyword evidence="9 14" id="KW-0472">Membrane</keyword>
<feature type="transmembrane region" description="Helical" evidence="14">
    <location>
        <begin position="218"/>
        <end position="240"/>
    </location>
</feature>
<dbReference type="GO" id="GO:0009252">
    <property type="term" value="P:peptidoglycan biosynthetic process"/>
    <property type="evidence" value="ECO:0007669"/>
    <property type="project" value="UniProtKB-KW"/>
</dbReference>
<dbReference type="GO" id="GO:0046677">
    <property type="term" value="P:response to antibiotic"/>
    <property type="evidence" value="ECO:0007669"/>
    <property type="project" value="UniProtKB-UniRule"/>
</dbReference>
<dbReference type="GO" id="GO:0008360">
    <property type="term" value="P:regulation of cell shape"/>
    <property type="evidence" value="ECO:0007669"/>
    <property type="project" value="UniProtKB-KW"/>
</dbReference>
<evidence type="ECO:0000256" key="8">
    <source>
        <dbReference type="ARBA" id="ARBA00022989"/>
    </source>
</evidence>
<proteinExistence type="inferred from homology"/>
<keyword evidence="6 14" id="KW-0812">Transmembrane</keyword>
<evidence type="ECO:0000256" key="4">
    <source>
        <dbReference type="ARBA" id="ARBA00021581"/>
    </source>
</evidence>
<protein>
    <recommendedName>
        <fullName evidence="4 14">Undecaprenyl-diphosphatase</fullName>
        <ecNumber evidence="3 14">3.6.1.27</ecNumber>
    </recommendedName>
    <alternativeName>
        <fullName evidence="12 14">Bacitracin resistance protein</fullName>
    </alternativeName>
    <alternativeName>
        <fullName evidence="11 14">Undecaprenyl pyrophosphate phosphatase</fullName>
    </alternativeName>
</protein>
<evidence type="ECO:0000313" key="16">
    <source>
        <dbReference type="Proteomes" id="UP000187735"/>
    </source>
</evidence>
<evidence type="ECO:0000256" key="6">
    <source>
        <dbReference type="ARBA" id="ARBA00022692"/>
    </source>
</evidence>
<dbReference type="RefSeq" id="WP_077027995.1">
    <property type="nucleotide sequence ID" value="NZ_CP017641.1"/>
</dbReference>
<keyword evidence="8 14" id="KW-1133">Transmembrane helix</keyword>
<evidence type="ECO:0000256" key="1">
    <source>
        <dbReference type="ARBA" id="ARBA00004651"/>
    </source>
</evidence>
<feature type="transmembrane region" description="Helical" evidence="14">
    <location>
        <begin position="180"/>
        <end position="198"/>
    </location>
</feature>
<comment type="similarity">
    <text evidence="2 14">Belongs to the UppP family.</text>
</comment>
<evidence type="ECO:0000256" key="13">
    <source>
        <dbReference type="ARBA" id="ARBA00047594"/>
    </source>
</evidence>
<evidence type="ECO:0000256" key="3">
    <source>
        <dbReference type="ARBA" id="ARBA00012374"/>
    </source>
</evidence>
<dbReference type="Pfam" id="PF02673">
    <property type="entry name" value="BacA"/>
    <property type="match status" value="1"/>
</dbReference>
<keyword evidence="14" id="KW-0133">Cell shape</keyword>
<evidence type="ECO:0000256" key="11">
    <source>
        <dbReference type="ARBA" id="ARBA00032707"/>
    </source>
</evidence>
<dbReference type="EC" id="3.6.1.27" evidence="3 14"/>
<evidence type="ECO:0000256" key="7">
    <source>
        <dbReference type="ARBA" id="ARBA00022801"/>
    </source>
</evidence>
<dbReference type="STRING" id="1891926.Fuma_06729"/>
<feature type="transmembrane region" description="Helical" evidence="14">
    <location>
        <begin position="81"/>
        <end position="99"/>
    </location>
</feature>